<keyword evidence="2 10" id="KW-0479">Metal-binding</keyword>
<evidence type="ECO:0000313" key="12">
    <source>
        <dbReference type="Proteomes" id="UP001597375"/>
    </source>
</evidence>
<accession>A0ABW5D8K1</accession>
<proteinExistence type="inferred from homology"/>
<evidence type="ECO:0000256" key="9">
    <source>
        <dbReference type="ARBA" id="ARBA00038592"/>
    </source>
</evidence>
<feature type="binding site" evidence="10">
    <location>
        <position position="169"/>
    </location>
    <ligand>
        <name>Mn(2+)</name>
        <dbReference type="ChEBI" id="CHEBI:29035"/>
    </ligand>
</feature>
<dbReference type="Proteomes" id="UP001597375">
    <property type="component" value="Unassembled WGS sequence"/>
</dbReference>
<dbReference type="InterPro" id="IPR042211">
    <property type="entry name" value="CRISPR-assoc_Cas1_N"/>
</dbReference>
<evidence type="ECO:0000256" key="4">
    <source>
        <dbReference type="ARBA" id="ARBA00022801"/>
    </source>
</evidence>
<dbReference type="PANTHER" id="PTHR34353">
    <property type="entry name" value="CRISPR-ASSOCIATED ENDONUCLEASE CAS1 1"/>
    <property type="match status" value="1"/>
</dbReference>
<dbReference type="NCBIfam" id="TIGR03640">
    <property type="entry name" value="cas1_DVULG"/>
    <property type="match status" value="1"/>
</dbReference>
<evidence type="ECO:0000256" key="2">
    <source>
        <dbReference type="ARBA" id="ARBA00022723"/>
    </source>
</evidence>
<feature type="binding site" evidence="10">
    <location>
        <position position="237"/>
    </location>
    <ligand>
        <name>Mn(2+)</name>
        <dbReference type="ChEBI" id="CHEBI:29035"/>
    </ligand>
</feature>
<comment type="subunit">
    <text evidence="9 10">Homodimer, forms a heterotetramer with a Cas2 homodimer.</text>
</comment>
<dbReference type="InterPro" id="IPR019856">
    <property type="entry name" value="CRISPR-assoc_Cas1_DVULG"/>
</dbReference>
<organism evidence="11 12">
    <name type="scientific">Luteolibacter algae</name>
    <dbReference type="NCBI Taxonomy" id="454151"/>
    <lineage>
        <taxon>Bacteria</taxon>
        <taxon>Pseudomonadati</taxon>
        <taxon>Verrucomicrobiota</taxon>
        <taxon>Verrucomicrobiia</taxon>
        <taxon>Verrucomicrobiales</taxon>
        <taxon>Verrucomicrobiaceae</taxon>
        <taxon>Luteolibacter</taxon>
    </lineage>
</organism>
<comment type="caution">
    <text evidence="11">The sequence shown here is derived from an EMBL/GenBank/DDBJ whole genome shotgun (WGS) entry which is preliminary data.</text>
</comment>
<keyword evidence="5 10" id="KW-0460">Magnesium</keyword>
<dbReference type="Gene3D" id="3.100.10.20">
    <property type="entry name" value="CRISPR-associated endonuclease Cas1, N-terminal domain"/>
    <property type="match status" value="1"/>
</dbReference>
<comment type="cofactor">
    <cofactor evidence="10">
        <name>Mg(2+)</name>
        <dbReference type="ChEBI" id="CHEBI:18420"/>
    </cofactor>
    <cofactor evidence="10">
        <name>Mn(2+)</name>
        <dbReference type="ChEBI" id="CHEBI:29035"/>
    </cofactor>
</comment>
<keyword evidence="7 10" id="KW-0238">DNA-binding</keyword>
<evidence type="ECO:0000256" key="7">
    <source>
        <dbReference type="ARBA" id="ARBA00023125"/>
    </source>
</evidence>
<dbReference type="RefSeq" id="WP_386818715.1">
    <property type="nucleotide sequence ID" value="NZ_JBHUIT010000003.1"/>
</dbReference>
<dbReference type="EMBL" id="JBHUIT010000003">
    <property type="protein sequence ID" value="MFD2255921.1"/>
    <property type="molecule type" value="Genomic_DNA"/>
</dbReference>
<keyword evidence="4 10" id="KW-0378">Hydrolase</keyword>
<dbReference type="InterPro" id="IPR050646">
    <property type="entry name" value="Cas1"/>
</dbReference>
<keyword evidence="8 10" id="KW-0464">Manganese</keyword>
<sequence>MKTHLNTLFITLEGAYLRKDGAAVEIRHDGKSKLRVPLHNLEGIVTYGWDTTVSASLMAGCHEYGVSLTFLSPHGKFISSSYGGVSGNILLRREQYRHAESEASSLAIARNMITAKIHNTRTILQRAARDHGTKCPQRAHVLTQTSDFLFKRISACNRATNLDSLRGIEGESAAAYFAVFNHLITIEGPAFLLNGRTKRPPLDRTNALLSFLYVLLAHDCRSACETVGLDPQSGFLHQPRPGRHSLALDLMEEFRPLFADRLALSLINRQQVKADDFELQENGATFLKPDSRKKILTAWQERKQETFTHPFLDETITYGLLPQIQARLLARYLRGDHDAYPAYLHK</sequence>
<dbReference type="CDD" id="cd09721">
    <property type="entry name" value="Cas1_I-C"/>
    <property type="match status" value="1"/>
</dbReference>
<dbReference type="Pfam" id="PF01867">
    <property type="entry name" value="Cas_Cas1"/>
    <property type="match status" value="1"/>
</dbReference>
<name>A0ABW5D8K1_9BACT</name>
<dbReference type="GO" id="GO:0004519">
    <property type="term" value="F:endonuclease activity"/>
    <property type="evidence" value="ECO:0007669"/>
    <property type="project" value="UniProtKB-KW"/>
</dbReference>
<protein>
    <recommendedName>
        <fullName evidence="10">CRISPR-associated endonuclease Cas1</fullName>
        <ecNumber evidence="10">3.1.-.-</ecNumber>
    </recommendedName>
</protein>
<dbReference type="InterPro" id="IPR002729">
    <property type="entry name" value="CRISPR-assoc_Cas1"/>
</dbReference>
<dbReference type="EC" id="3.1.-.-" evidence="10"/>
<keyword evidence="6 10" id="KW-0051">Antiviral defense</keyword>
<dbReference type="NCBIfam" id="TIGR00287">
    <property type="entry name" value="cas1"/>
    <property type="match status" value="1"/>
</dbReference>
<evidence type="ECO:0000256" key="10">
    <source>
        <dbReference type="HAMAP-Rule" id="MF_01470"/>
    </source>
</evidence>
<gene>
    <name evidence="11" type="primary">cas1c</name>
    <name evidence="10" type="synonym">cas1</name>
    <name evidence="11" type="ORF">ACFSSA_04455</name>
</gene>
<evidence type="ECO:0000256" key="5">
    <source>
        <dbReference type="ARBA" id="ARBA00022842"/>
    </source>
</evidence>
<reference evidence="12" key="1">
    <citation type="journal article" date="2019" name="Int. J. Syst. Evol. Microbiol.">
        <title>The Global Catalogue of Microorganisms (GCM) 10K type strain sequencing project: providing services to taxonomists for standard genome sequencing and annotation.</title>
        <authorList>
            <consortium name="The Broad Institute Genomics Platform"/>
            <consortium name="The Broad Institute Genome Sequencing Center for Infectious Disease"/>
            <person name="Wu L."/>
            <person name="Ma J."/>
        </authorList>
    </citation>
    <scope>NUCLEOTIDE SEQUENCE [LARGE SCALE GENOMIC DNA]</scope>
    <source>
        <strain evidence="12">CGMCC 4.7106</strain>
    </source>
</reference>
<dbReference type="HAMAP" id="MF_01470">
    <property type="entry name" value="Cas1"/>
    <property type="match status" value="1"/>
</dbReference>
<evidence type="ECO:0000256" key="6">
    <source>
        <dbReference type="ARBA" id="ARBA00023118"/>
    </source>
</evidence>
<keyword evidence="1 10" id="KW-0540">Nuclease</keyword>
<feature type="binding site" evidence="10">
    <location>
        <position position="252"/>
    </location>
    <ligand>
        <name>Mn(2+)</name>
        <dbReference type="ChEBI" id="CHEBI:29035"/>
    </ligand>
</feature>
<keyword evidence="3 10" id="KW-0255">Endonuclease</keyword>
<comment type="function">
    <text evidence="10">CRISPR (clustered regularly interspaced short palindromic repeat), is an adaptive immune system that provides protection against mobile genetic elements (viruses, transposable elements and conjugative plasmids). CRISPR clusters contain spacers, sequences complementary to antecedent mobile elements, and target invading nucleic acids. CRISPR clusters are transcribed and processed into CRISPR RNA (crRNA). Acts as a dsDNA endonuclease. Involved in the integration of spacer DNA into the CRISPR cassette.</text>
</comment>
<dbReference type="InterPro" id="IPR042206">
    <property type="entry name" value="CRISPR-assoc_Cas1_C"/>
</dbReference>
<keyword evidence="12" id="KW-1185">Reference proteome</keyword>
<evidence type="ECO:0000313" key="11">
    <source>
        <dbReference type="EMBL" id="MFD2255921.1"/>
    </source>
</evidence>
<dbReference type="PANTHER" id="PTHR34353:SF2">
    <property type="entry name" value="CRISPR-ASSOCIATED ENDONUCLEASE CAS1 1"/>
    <property type="match status" value="1"/>
</dbReference>
<comment type="similarity">
    <text evidence="10">Belongs to the CRISPR-associated endonuclease Cas1 family.</text>
</comment>
<dbReference type="Gene3D" id="1.20.120.920">
    <property type="entry name" value="CRISPR-associated endonuclease Cas1, C-terminal domain"/>
    <property type="match status" value="1"/>
</dbReference>
<evidence type="ECO:0000256" key="8">
    <source>
        <dbReference type="ARBA" id="ARBA00023211"/>
    </source>
</evidence>
<evidence type="ECO:0000256" key="3">
    <source>
        <dbReference type="ARBA" id="ARBA00022759"/>
    </source>
</evidence>
<evidence type="ECO:0000256" key="1">
    <source>
        <dbReference type="ARBA" id="ARBA00022722"/>
    </source>
</evidence>